<evidence type="ECO:0000313" key="15">
    <source>
        <dbReference type="Proteomes" id="UP000585474"/>
    </source>
</evidence>
<dbReference type="PANTHER" id="PTHR24282">
    <property type="entry name" value="CYTOCHROME P450 FAMILY MEMBER"/>
    <property type="match status" value="1"/>
</dbReference>
<dbReference type="PANTHER" id="PTHR24282:SF255">
    <property type="entry name" value="CYTOCHROME P450 72A11-RELATED"/>
    <property type="match status" value="1"/>
</dbReference>
<reference evidence="14 15" key="1">
    <citation type="submission" date="2019-07" db="EMBL/GenBank/DDBJ databases">
        <title>De Novo Assembly of kiwifruit Actinidia rufa.</title>
        <authorList>
            <person name="Sugita-Konishi S."/>
            <person name="Sato K."/>
            <person name="Mori E."/>
            <person name="Abe Y."/>
            <person name="Kisaki G."/>
            <person name="Hamano K."/>
            <person name="Suezawa K."/>
            <person name="Otani M."/>
            <person name="Fukuda T."/>
            <person name="Manabe T."/>
            <person name="Gomi K."/>
            <person name="Tabuchi M."/>
            <person name="Akimitsu K."/>
            <person name="Kataoka I."/>
        </authorList>
    </citation>
    <scope>NUCLEOTIDE SEQUENCE [LARGE SCALE GENOMIC DNA]</scope>
    <source>
        <strain evidence="15">cv. Fuchu</strain>
    </source>
</reference>
<evidence type="ECO:0000256" key="6">
    <source>
        <dbReference type="ARBA" id="ARBA00022989"/>
    </source>
</evidence>
<dbReference type="InterPro" id="IPR002401">
    <property type="entry name" value="Cyt_P450_E_grp-I"/>
</dbReference>
<dbReference type="GO" id="GO:0020037">
    <property type="term" value="F:heme binding"/>
    <property type="evidence" value="ECO:0007669"/>
    <property type="project" value="InterPro"/>
</dbReference>
<dbReference type="GO" id="GO:0016020">
    <property type="term" value="C:membrane"/>
    <property type="evidence" value="ECO:0007669"/>
    <property type="project" value="UniProtKB-SubCell"/>
</dbReference>
<keyword evidence="5 11" id="KW-0479">Metal-binding</keyword>
<organism evidence="14 15">
    <name type="scientific">Actinidia rufa</name>
    <dbReference type="NCBI Taxonomy" id="165716"/>
    <lineage>
        <taxon>Eukaryota</taxon>
        <taxon>Viridiplantae</taxon>
        <taxon>Streptophyta</taxon>
        <taxon>Embryophyta</taxon>
        <taxon>Tracheophyta</taxon>
        <taxon>Spermatophyta</taxon>
        <taxon>Magnoliopsida</taxon>
        <taxon>eudicotyledons</taxon>
        <taxon>Gunneridae</taxon>
        <taxon>Pentapetalae</taxon>
        <taxon>asterids</taxon>
        <taxon>Ericales</taxon>
        <taxon>Actinidiaceae</taxon>
        <taxon>Actinidia</taxon>
    </lineage>
</organism>
<comment type="similarity">
    <text evidence="2 12">Belongs to the cytochrome P450 family.</text>
</comment>
<comment type="caution">
    <text evidence="14">The sequence shown here is derived from an EMBL/GenBank/DDBJ whole genome shotgun (WGS) entry which is preliminary data.</text>
</comment>
<dbReference type="InterPro" id="IPR017972">
    <property type="entry name" value="Cyt_P450_CS"/>
</dbReference>
<evidence type="ECO:0000256" key="12">
    <source>
        <dbReference type="RuleBase" id="RU000461"/>
    </source>
</evidence>
<keyword evidence="8 11" id="KW-0408">Iron</keyword>
<feature type="region of interest" description="Disordered" evidence="13">
    <location>
        <begin position="27"/>
        <end position="74"/>
    </location>
</feature>
<feature type="compositionally biased region" description="Acidic residues" evidence="13">
    <location>
        <begin position="40"/>
        <end position="54"/>
    </location>
</feature>
<evidence type="ECO:0000256" key="7">
    <source>
        <dbReference type="ARBA" id="ARBA00023002"/>
    </source>
</evidence>
<evidence type="ECO:0000256" key="13">
    <source>
        <dbReference type="SAM" id="MobiDB-lite"/>
    </source>
</evidence>
<sequence>MQIARLKITWRPGAVVMPAWPIQIQQQQQRQYPNLRVAEEGEEDDVESDEEENPFAERQPERQAGGQPRYHRRVEGREAVTVSNRWEAGLKIDIPEFHGGLKAEDFLDWLFAVEEVLEFKECPELGVAKAKEAGERCLRKQGLHGNSYRLLYGDTKELLTMTKEAYSRPISLSDDIVPRVIPFSHKSAITHGSDRERGNFMRSSRIGTQASHCEGSAGKNSFIWLGPIPRVNIMDPELIKEVLSKNFDYKIPRTNPLVKLLATGLATYDDDQWTKHRKIINPAFHVEKLKHMLPAFYLSCSEMISKWESLVSKEGSCELDVMPYLQTLTSDVISRTAFGSNYEEGRRIFQLQTEQAEHAIKAVSSVYIPGWRFMPTKRNRRMKEIDREVRTSLRCIIDKKIEVIRAGEASSDDLLGIMLGSNLREIEQHGNSKKVGMSIDEVIEECKLFYIAGQETTAVLLVWTMILLSQYQNWQQQAREEVLRVFGSDKPNSDGLSHLKIDTKLGELTLAAGMLVCLPTMLLHHDRDIWGDDVKEFNPERFSEGLSKATKNQTGSFFPFGGGPRICIGQNFAMLEAKMIVAMILQRFSFELSPSYTHAPFTVLTLRPQHGAHLILKKL</sequence>
<dbReference type="InterPro" id="IPR001128">
    <property type="entry name" value="Cyt_P450"/>
</dbReference>
<dbReference type="PROSITE" id="PS00086">
    <property type="entry name" value="CYTOCHROME_P450"/>
    <property type="match status" value="1"/>
</dbReference>
<keyword evidence="7 12" id="KW-0560">Oxidoreductase</keyword>
<dbReference type="SUPFAM" id="SSF48264">
    <property type="entry name" value="Cytochrome P450"/>
    <property type="match status" value="1"/>
</dbReference>
<dbReference type="PRINTS" id="PR00463">
    <property type="entry name" value="EP450I"/>
</dbReference>
<evidence type="ECO:0000313" key="14">
    <source>
        <dbReference type="EMBL" id="GFZ05938.1"/>
    </source>
</evidence>
<dbReference type="InterPro" id="IPR050665">
    <property type="entry name" value="Cytochrome_P450_Monooxygen"/>
</dbReference>
<dbReference type="AlphaFoldDB" id="A0A7J0G570"/>
<comment type="cofactor">
    <cofactor evidence="11">
        <name>heme</name>
        <dbReference type="ChEBI" id="CHEBI:30413"/>
    </cofactor>
</comment>
<proteinExistence type="inferred from homology"/>
<keyword evidence="9 12" id="KW-0503">Monooxygenase</keyword>
<evidence type="ECO:0000256" key="2">
    <source>
        <dbReference type="ARBA" id="ARBA00010617"/>
    </source>
</evidence>
<keyword evidence="4" id="KW-0812">Transmembrane</keyword>
<dbReference type="InterPro" id="IPR036396">
    <property type="entry name" value="Cyt_P450_sf"/>
</dbReference>
<evidence type="ECO:0000256" key="5">
    <source>
        <dbReference type="ARBA" id="ARBA00022723"/>
    </source>
</evidence>
<keyword evidence="10" id="KW-0472">Membrane</keyword>
<dbReference type="CDD" id="cd20642">
    <property type="entry name" value="CYP72"/>
    <property type="match status" value="1"/>
</dbReference>
<dbReference type="Proteomes" id="UP000585474">
    <property type="component" value="Unassembled WGS sequence"/>
</dbReference>
<evidence type="ECO:0000256" key="3">
    <source>
        <dbReference type="ARBA" id="ARBA00022617"/>
    </source>
</evidence>
<gene>
    <name evidence="14" type="ORF">Acr_18g0001080</name>
</gene>
<evidence type="ECO:0000256" key="4">
    <source>
        <dbReference type="ARBA" id="ARBA00022692"/>
    </source>
</evidence>
<accession>A0A7J0G570</accession>
<evidence type="ECO:0000256" key="9">
    <source>
        <dbReference type="ARBA" id="ARBA00023033"/>
    </source>
</evidence>
<dbReference type="Gene3D" id="1.10.630.10">
    <property type="entry name" value="Cytochrome P450"/>
    <property type="match status" value="1"/>
</dbReference>
<dbReference type="PRINTS" id="PR00385">
    <property type="entry name" value="P450"/>
</dbReference>
<keyword evidence="6" id="KW-1133">Transmembrane helix</keyword>
<keyword evidence="3 11" id="KW-0349">Heme</keyword>
<feature type="binding site" description="axial binding residue" evidence="11">
    <location>
        <position position="567"/>
    </location>
    <ligand>
        <name>heme</name>
        <dbReference type="ChEBI" id="CHEBI:30413"/>
    </ligand>
    <ligandPart>
        <name>Fe</name>
        <dbReference type="ChEBI" id="CHEBI:18248"/>
    </ligandPart>
</feature>
<dbReference type="EMBL" id="BJWL01000018">
    <property type="protein sequence ID" value="GFZ05938.1"/>
    <property type="molecule type" value="Genomic_DNA"/>
</dbReference>
<dbReference type="GO" id="GO:0016705">
    <property type="term" value="F:oxidoreductase activity, acting on paired donors, with incorporation or reduction of molecular oxygen"/>
    <property type="evidence" value="ECO:0007669"/>
    <property type="project" value="InterPro"/>
</dbReference>
<comment type="subcellular location">
    <subcellularLocation>
        <location evidence="1">Membrane</location>
    </subcellularLocation>
</comment>
<keyword evidence="15" id="KW-1185">Reference proteome</keyword>
<evidence type="ECO:0000256" key="1">
    <source>
        <dbReference type="ARBA" id="ARBA00004370"/>
    </source>
</evidence>
<evidence type="ECO:0000256" key="10">
    <source>
        <dbReference type="ARBA" id="ARBA00023136"/>
    </source>
</evidence>
<dbReference type="GO" id="GO:0004497">
    <property type="term" value="F:monooxygenase activity"/>
    <property type="evidence" value="ECO:0007669"/>
    <property type="project" value="UniProtKB-KW"/>
</dbReference>
<evidence type="ECO:0000256" key="11">
    <source>
        <dbReference type="PIRSR" id="PIRSR602401-1"/>
    </source>
</evidence>
<protein>
    <submittedName>
        <fullName evidence="14">Cytochrome P450, family 72, subfamily A, polypeptide 8</fullName>
    </submittedName>
</protein>
<name>A0A7J0G570_9ERIC</name>
<dbReference type="GO" id="GO:0005506">
    <property type="term" value="F:iron ion binding"/>
    <property type="evidence" value="ECO:0007669"/>
    <property type="project" value="InterPro"/>
</dbReference>
<evidence type="ECO:0000256" key="8">
    <source>
        <dbReference type="ARBA" id="ARBA00023004"/>
    </source>
</evidence>
<dbReference type="OrthoDB" id="1470350at2759"/>
<dbReference type="Pfam" id="PF00067">
    <property type="entry name" value="p450"/>
    <property type="match status" value="1"/>
</dbReference>